<sequence>MGARAGVSKMTVYRRWPTEAELVRAALRSVADDRRAPPDTGALRLDWLELARRQQGVA</sequence>
<dbReference type="Proteomes" id="UP000014803">
    <property type="component" value="Chromosome"/>
</dbReference>
<protein>
    <recommendedName>
        <fullName evidence="3">HTH tetR-type domain-containing protein</fullName>
    </recommendedName>
</protein>
<reference evidence="1 2" key="1">
    <citation type="journal article" date="2013" name="Sci. Rep.">
        <title>Extraordinary expansion of a Sorangium cellulosum genome from an alkaline milieu.</title>
        <authorList>
            <person name="Han K."/>
            <person name="Li Z.F."/>
            <person name="Peng R."/>
            <person name="Zhu L.P."/>
            <person name="Zhou T."/>
            <person name="Wang L.G."/>
            <person name="Li S.G."/>
            <person name="Zhang X.B."/>
            <person name="Hu W."/>
            <person name="Wu Z.H."/>
            <person name="Qin N."/>
            <person name="Li Y.Z."/>
        </authorList>
    </citation>
    <scope>NUCLEOTIDE SEQUENCE [LARGE SCALE GENOMIC DNA]</scope>
    <source>
        <strain evidence="1 2">So0157-2</strain>
    </source>
</reference>
<dbReference type="KEGG" id="scu:SCE1572_32330"/>
<dbReference type="SUPFAM" id="SSF46689">
    <property type="entry name" value="Homeodomain-like"/>
    <property type="match status" value="1"/>
</dbReference>
<dbReference type="eggNOG" id="COG1309">
    <property type="taxonomic scope" value="Bacteria"/>
</dbReference>
<evidence type="ECO:0000313" key="2">
    <source>
        <dbReference type="Proteomes" id="UP000014803"/>
    </source>
</evidence>
<dbReference type="InterPro" id="IPR009057">
    <property type="entry name" value="Homeodomain-like_sf"/>
</dbReference>
<dbReference type="RefSeq" id="WP_020738370.1">
    <property type="nucleotide sequence ID" value="NC_021658.1"/>
</dbReference>
<accession>S4Y7B3</accession>
<dbReference type="AlphaFoldDB" id="S4Y7B3"/>
<dbReference type="Gene3D" id="1.10.357.10">
    <property type="entry name" value="Tetracycline Repressor, domain 2"/>
    <property type="match status" value="1"/>
</dbReference>
<gene>
    <name evidence="1" type="ORF">SCE1572_32330</name>
</gene>
<evidence type="ECO:0008006" key="3">
    <source>
        <dbReference type="Google" id="ProtNLM"/>
    </source>
</evidence>
<dbReference type="STRING" id="1254432.SCE1572_32330"/>
<dbReference type="EMBL" id="CP003969">
    <property type="protein sequence ID" value="AGP38763.1"/>
    <property type="molecule type" value="Genomic_DNA"/>
</dbReference>
<dbReference type="HOGENOM" id="CLU_2976907_0_0_7"/>
<organism evidence="1 2">
    <name type="scientific">Sorangium cellulosum So0157-2</name>
    <dbReference type="NCBI Taxonomy" id="1254432"/>
    <lineage>
        <taxon>Bacteria</taxon>
        <taxon>Pseudomonadati</taxon>
        <taxon>Myxococcota</taxon>
        <taxon>Polyangia</taxon>
        <taxon>Polyangiales</taxon>
        <taxon>Polyangiaceae</taxon>
        <taxon>Sorangium</taxon>
    </lineage>
</organism>
<evidence type="ECO:0000313" key="1">
    <source>
        <dbReference type="EMBL" id="AGP38763.1"/>
    </source>
</evidence>
<name>S4Y7B3_SORCE</name>
<proteinExistence type="predicted"/>
<dbReference type="PATRIC" id="fig|1254432.3.peg.7324"/>